<organism evidence="7 8">
    <name type="scientific">Senegalimassilia anaerobia</name>
    <dbReference type="NCBI Taxonomy" id="1473216"/>
    <lineage>
        <taxon>Bacteria</taxon>
        <taxon>Bacillati</taxon>
        <taxon>Actinomycetota</taxon>
        <taxon>Coriobacteriia</taxon>
        <taxon>Coriobacteriales</taxon>
        <taxon>Coriobacteriaceae</taxon>
        <taxon>Senegalimassilia</taxon>
    </lineage>
</organism>
<dbReference type="OrthoDB" id="9770492at2"/>
<feature type="transmembrane region" description="Helical" evidence="5">
    <location>
        <begin position="198"/>
        <end position="222"/>
    </location>
</feature>
<dbReference type="PROSITE" id="PS50850">
    <property type="entry name" value="MFS"/>
    <property type="match status" value="1"/>
</dbReference>
<keyword evidence="2 5" id="KW-0812">Transmembrane</keyword>
<feature type="transmembrane region" description="Helical" evidence="5">
    <location>
        <begin position="137"/>
        <end position="154"/>
    </location>
</feature>
<dbReference type="PANTHER" id="PTHR43129:SF1">
    <property type="entry name" value="FOSMIDOMYCIN RESISTANCE PROTEIN"/>
    <property type="match status" value="1"/>
</dbReference>
<feature type="domain" description="Major facilitator superfamily (MFS) profile" evidence="6">
    <location>
        <begin position="73"/>
        <end position="448"/>
    </location>
</feature>
<evidence type="ECO:0000256" key="2">
    <source>
        <dbReference type="ARBA" id="ARBA00022692"/>
    </source>
</evidence>
<reference evidence="7 8" key="1">
    <citation type="journal article" date="2018" name="Elife">
        <title>Discovery and characterization of a prevalent human gut bacterial enzyme sufficient for the inactivation of a family of plant toxins.</title>
        <authorList>
            <person name="Koppel N."/>
            <person name="Bisanz J.E."/>
            <person name="Pandelia M.E."/>
            <person name="Turnbaugh P.J."/>
            <person name="Balskus E.P."/>
        </authorList>
    </citation>
    <scope>NUCLEOTIDE SEQUENCE [LARGE SCALE GENOMIC DNA]</scope>
    <source>
        <strain evidence="8">anaerobia AP69FAA</strain>
    </source>
</reference>
<keyword evidence="8" id="KW-1185">Reference proteome</keyword>
<dbReference type="Gene3D" id="1.20.1250.20">
    <property type="entry name" value="MFS general substrate transporter like domains"/>
    <property type="match status" value="2"/>
</dbReference>
<dbReference type="InterPro" id="IPR020846">
    <property type="entry name" value="MFS_dom"/>
</dbReference>
<feature type="transmembrane region" description="Helical" evidence="5">
    <location>
        <begin position="337"/>
        <end position="356"/>
    </location>
</feature>
<feature type="transmembrane region" description="Helical" evidence="5">
    <location>
        <begin position="307"/>
        <end position="325"/>
    </location>
</feature>
<evidence type="ECO:0000259" key="6">
    <source>
        <dbReference type="PROSITE" id="PS50850"/>
    </source>
</evidence>
<feature type="transmembrane region" description="Helical" evidence="5">
    <location>
        <begin position="425"/>
        <end position="446"/>
    </location>
</feature>
<evidence type="ECO:0000313" key="8">
    <source>
        <dbReference type="Proteomes" id="UP000253792"/>
    </source>
</evidence>
<proteinExistence type="predicted"/>
<feature type="transmembrane region" description="Helical" evidence="5">
    <location>
        <begin position="270"/>
        <end position="295"/>
    </location>
</feature>
<accession>A0A369LEJ2</accession>
<feature type="transmembrane region" description="Helical" evidence="5">
    <location>
        <begin position="111"/>
        <end position="130"/>
    </location>
</feature>
<gene>
    <name evidence="7" type="ORF">C1880_01455</name>
</gene>
<dbReference type="Pfam" id="PF07690">
    <property type="entry name" value="MFS_1"/>
    <property type="match status" value="2"/>
</dbReference>
<dbReference type="CDD" id="cd17478">
    <property type="entry name" value="MFS_FsR"/>
    <property type="match status" value="1"/>
</dbReference>
<dbReference type="InterPro" id="IPR036259">
    <property type="entry name" value="MFS_trans_sf"/>
</dbReference>
<dbReference type="GO" id="GO:0022857">
    <property type="term" value="F:transmembrane transporter activity"/>
    <property type="evidence" value="ECO:0007669"/>
    <property type="project" value="InterPro"/>
</dbReference>
<name>A0A369LEJ2_9ACTN</name>
<evidence type="ECO:0000256" key="1">
    <source>
        <dbReference type="ARBA" id="ARBA00004651"/>
    </source>
</evidence>
<dbReference type="EMBL" id="PPTP01000001">
    <property type="protein sequence ID" value="RDB57512.1"/>
    <property type="molecule type" value="Genomic_DNA"/>
</dbReference>
<keyword evidence="3 5" id="KW-1133">Transmembrane helix</keyword>
<feature type="transmembrane region" description="Helical" evidence="5">
    <location>
        <begin position="394"/>
        <end position="413"/>
    </location>
</feature>
<evidence type="ECO:0000256" key="4">
    <source>
        <dbReference type="ARBA" id="ARBA00023136"/>
    </source>
</evidence>
<dbReference type="GO" id="GO:0005886">
    <property type="term" value="C:plasma membrane"/>
    <property type="evidence" value="ECO:0007669"/>
    <property type="project" value="UniProtKB-SubCell"/>
</dbReference>
<sequence>MVASVRGGRPSSCRLLPLSGGKASRDRRVARLRVKTALDLVPCGVRSFGYWRKVQVMSGNKDKGKKCGQSNKLPFVLMGGHICVDAAQGGLASVLPFLVIQSGFSYTEITALVLASNIASAVIQPLFGLMGDKKARPWLMSVGVALAGLGIALVGVLQSYWLVVLAAMVSGVGNAMLHPEGARLAYLAGGDDKAMSMSIFSVGGQIGFCLGPIISVSAVTAFGLSGTLVYLVLCLPYALVLLALSKRFLAFGVRGGGSLAGRGKRDRWGAFGVVLGALSVRSIVFYGVTSFFPLYLVTTFNAAEDSASLLITVFSIFGAVATASAGFMSHRAPTPRLMIGCFVLMVASLASFLLSGSVWLCVAAVMVLAMCLNLFNPPAVALAQEYLPEHLGTASGLTFGVAVAVGGIASPMLGALGDGAGLASAIWVLAALAAAGLALSIGVAAIERRGAQKG</sequence>
<dbReference type="STRING" id="1034345.GCA_000236865_01333"/>
<dbReference type="Proteomes" id="UP000253792">
    <property type="component" value="Unassembled WGS sequence"/>
</dbReference>
<comment type="caution">
    <text evidence="7">The sequence shown here is derived from an EMBL/GenBank/DDBJ whole genome shotgun (WGS) entry which is preliminary data.</text>
</comment>
<dbReference type="InterPro" id="IPR011701">
    <property type="entry name" value="MFS"/>
</dbReference>
<evidence type="ECO:0000256" key="3">
    <source>
        <dbReference type="ARBA" id="ARBA00022989"/>
    </source>
</evidence>
<dbReference type="SUPFAM" id="SSF103473">
    <property type="entry name" value="MFS general substrate transporter"/>
    <property type="match status" value="1"/>
</dbReference>
<feature type="transmembrane region" description="Helical" evidence="5">
    <location>
        <begin position="75"/>
        <end position="99"/>
    </location>
</feature>
<dbReference type="PANTHER" id="PTHR43129">
    <property type="entry name" value="FOSMIDOMYCIN RESISTANCE PROTEIN"/>
    <property type="match status" value="1"/>
</dbReference>
<comment type="subcellular location">
    <subcellularLocation>
        <location evidence="1">Cell membrane</location>
        <topology evidence="1">Multi-pass membrane protein</topology>
    </subcellularLocation>
</comment>
<dbReference type="AlphaFoldDB" id="A0A369LEJ2"/>
<feature type="transmembrane region" description="Helical" evidence="5">
    <location>
        <begin position="362"/>
        <end position="382"/>
    </location>
</feature>
<feature type="transmembrane region" description="Helical" evidence="5">
    <location>
        <begin position="160"/>
        <end position="177"/>
    </location>
</feature>
<protein>
    <submittedName>
        <fullName evidence="7">MFS transporter</fullName>
    </submittedName>
</protein>
<keyword evidence="4 5" id="KW-0472">Membrane</keyword>
<feature type="transmembrane region" description="Helical" evidence="5">
    <location>
        <begin position="228"/>
        <end position="249"/>
    </location>
</feature>
<evidence type="ECO:0000313" key="7">
    <source>
        <dbReference type="EMBL" id="RDB57512.1"/>
    </source>
</evidence>
<evidence type="ECO:0000256" key="5">
    <source>
        <dbReference type="SAM" id="Phobius"/>
    </source>
</evidence>